<dbReference type="EMBL" id="JAGSMN010002441">
    <property type="protein sequence ID" value="MBR7679237.1"/>
    <property type="molecule type" value="Genomic_DNA"/>
</dbReference>
<comment type="caution">
    <text evidence="1">The sequence shown here is derived from an EMBL/GenBank/DDBJ whole genome shotgun (WGS) entry which is preliminary data.</text>
</comment>
<sequence>DDTARETRVLRRVLSTPLMVALARVAYSETEADPAELLGAGRFTTRQAVERHLYDAFLTAAYADAGRLAVLIAAVFALRSLVRWPFTHARTPADPETAAEPARLLRRDRRVTLATGFAVRN</sequence>
<evidence type="ECO:0000313" key="2">
    <source>
        <dbReference type="Proteomes" id="UP000675554"/>
    </source>
</evidence>
<reference evidence="1" key="1">
    <citation type="submission" date="2021-04" db="EMBL/GenBank/DDBJ databases">
        <title>Sequencing of actinobacteria type strains.</title>
        <authorList>
            <person name="Nguyen G.-S."/>
            <person name="Wentzel A."/>
        </authorList>
    </citation>
    <scope>NUCLEOTIDE SEQUENCE</scope>
    <source>
        <strain evidence="1">DSM 42095</strain>
    </source>
</reference>
<feature type="non-terminal residue" evidence="1">
    <location>
        <position position="1"/>
    </location>
</feature>
<accession>A0A8T4JAA2</accession>
<dbReference type="Proteomes" id="UP000675554">
    <property type="component" value="Unassembled WGS sequence"/>
</dbReference>
<dbReference type="AlphaFoldDB" id="A0A8T4JAA2"/>
<feature type="non-terminal residue" evidence="1">
    <location>
        <position position="121"/>
    </location>
</feature>
<protein>
    <submittedName>
        <fullName evidence="1">Uncharacterized protein</fullName>
    </submittedName>
</protein>
<name>A0A8T4JAA2_9ACTN</name>
<keyword evidence="2" id="KW-1185">Reference proteome</keyword>
<organism evidence="1 2">
    <name type="scientific">Streptomyces daliensis</name>
    <dbReference type="NCBI Taxonomy" id="299421"/>
    <lineage>
        <taxon>Bacteria</taxon>
        <taxon>Bacillati</taxon>
        <taxon>Actinomycetota</taxon>
        <taxon>Actinomycetes</taxon>
        <taxon>Kitasatosporales</taxon>
        <taxon>Streptomycetaceae</taxon>
        <taxon>Streptomyces</taxon>
    </lineage>
</organism>
<proteinExistence type="predicted"/>
<gene>
    <name evidence="1" type="ORF">KDA82_41185</name>
</gene>
<evidence type="ECO:0000313" key="1">
    <source>
        <dbReference type="EMBL" id="MBR7679237.1"/>
    </source>
</evidence>